<comment type="subunit">
    <text evidence="7">The complex comprises the extracytoplasmic solute receptor protein and the two transmembrane proteins.</text>
</comment>
<evidence type="ECO:0000256" key="4">
    <source>
        <dbReference type="ARBA" id="ARBA00022692"/>
    </source>
</evidence>
<dbReference type="InterPro" id="IPR010656">
    <property type="entry name" value="DctM"/>
</dbReference>
<evidence type="ECO:0000313" key="9">
    <source>
        <dbReference type="EMBL" id="MEJ8572574.1"/>
    </source>
</evidence>
<dbReference type="NCBIfam" id="TIGR00786">
    <property type="entry name" value="dctM"/>
    <property type="match status" value="1"/>
</dbReference>
<organism evidence="9 10">
    <name type="scientific">Microbaculum marinum</name>
    <dbReference type="NCBI Taxonomy" id="1764581"/>
    <lineage>
        <taxon>Bacteria</taxon>
        <taxon>Pseudomonadati</taxon>
        <taxon>Pseudomonadota</taxon>
        <taxon>Alphaproteobacteria</taxon>
        <taxon>Hyphomicrobiales</taxon>
        <taxon>Tepidamorphaceae</taxon>
        <taxon>Microbaculum</taxon>
    </lineage>
</organism>
<feature type="transmembrane region" description="Helical" evidence="7">
    <location>
        <begin position="362"/>
        <end position="387"/>
    </location>
</feature>
<keyword evidence="3 7" id="KW-0997">Cell inner membrane</keyword>
<feature type="transmembrane region" description="Helical" evidence="7">
    <location>
        <begin position="173"/>
        <end position="198"/>
    </location>
</feature>
<dbReference type="PANTHER" id="PTHR33362">
    <property type="entry name" value="SIALIC ACID TRAP TRANSPORTER PERMEASE PROTEIN SIAT-RELATED"/>
    <property type="match status" value="1"/>
</dbReference>
<comment type="function">
    <text evidence="7">Part of the tripartite ATP-independent periplasmic (TRAP) transport system.</text>
</comment>
<dbReference type="PANTHER" id="PTHR33362:SF5">
    <property type="entry name" value="C4-DICARBOXYLATE TRAP TRANSPORTER LARGE PERMEASE PROTEIN DCTM"/>
    <property type="match status" value="1"/>
</dbReference>
<dbReference type="RefSeq" id="WP_340330271.1">
    <property type="nucleotide sequence ID" value="NZ_JAZHOF010000005.1"/>
</dbReference>
<evidence type="ECO:0000313" key="10">
    <source>
        <dbReference type="Proteomes" id="UP001378188"/>
    </source>
</evidence>
<dbReference type="InterPro" id="IPR004681">
    <property type="entry name" value="TRAP_DctM"/>
</dbReference>
<keyword evidence="6 7" id="KW-0472">Membrane</keyword>
<dbReference type="GO" id="GO:0022857">
    <property type="term" value="F:transmembrane transporter activity"/>
    <property type="evidence" value="ECO:0007669"/>
    <property type="project" value="UniProtKB-UniRule"/>
</dbReference>
<keyword evidence="7" id="KW-0813">Transport</keyword>
<gene>
    <name evidence="9" type="ORF">V3328_13880</name>
</gene>
<proteinExistence type="inferred from homology"/>
<accession>A0AAW9RT31</accession>
<evidence type="ECO:0000256" key="7">
    <source>
        <dbReference type="RuleBase" id="RU369079"/>
    </source>
</evidence>
<dbReference type="PIRSF" id="PIRSF006066">
    <property type="entry name" value="HI0050"/>
    <property type="match status" value="1"/>
</dbReference>
<feature type="transmembrane region" description="Helical" evidence="7">
    <location>
        <begin position="320"/>
        <end position="350"/>
    </location>
</feature>
<protein>
    <recommendedName>
        <fullName evidence="7">TRAP transporter large permease protein</fullName>
    </recommendedName>
</protein>
<dbReference type="GO" id="GO:0005886">
    <property type="term" value="C:plasma membrane"/>
    <property type="evidence" value="ECO:0007669"/>
    <property type="project" value="UniProtKB-SubCell"/>
</dbReference>
<feature type="transmembrane region" description="Helical" evidence="7">
    <location>
        <begin position="248"/>
        <end position="264"/>
    </location>
</feature>
<comment type="similarity">
    <text evidence="7">Belongs to the TRAP transporter large permease family.</text>
</comment>
<comment type="caution">
    <text evidence="9">The sequence shown here is derived from an EMBL/GenBank/DDBJ whole genome shotgun (WGS) entry which is preliminary data.</text>
</comment>
<evidence type="ECO:0000256" key="2">
    <source>
        <dbReference type="ARBA" id="ARBA00022475"/>
    </source>
</evidence>
<reference evidence="9 10" key="1">
    <citation type="submission" date="2024-02" db="EMBL/GenBank/DDBJ databases">
        <title>Genome analysis and characterization of Microbaculum marinisediminis sp. nov., isolated from marine sediment.</title>
        <authorList>
            <person name="Du Z.-J."/>
            <person name="Ye Y.-Q."/>
            <person name="Zhang Z.-R."/>
            <person name="Yuan S.-M."/>
            <person name="Zhang X.-Y."/>
        </authorList>
    </citation>
    <scope>NUCLEOTIDE SEQUENCE [LARGE SCALE GENOMIC DNA]</scope>
    <source>
        <strain evidence="9 10">SDUM1044001</strain>
    </source>
</reference>
<feature type="transmembrane region" description="Helical" evidence="7">
    <location>
        <begin position="31"/>
        <end position="50"/>
    </location>
</feature>
<dbReference type="Pfam" id="PF06808">
    <property type="entry name" value="DctM"/>
    <property type="match status" value="1"/>
</dbReference>
<dbReference type="EMBL" id="JAZHOF010000005">
    <property type="protein sequence ID" value="MEJ8572574.1"/>
    <property type="molecule type" value="Genomic_DNA"/>
</dbReference>
<feature type="domain" description="TRAP C4-dicarboxylate transport system permease DctM subunit" evidence="8">
    <location>
        <begin position="11"/>
        <end position="424"/>
    </location>
</feature>
<feature type="transmembrane region" description="Helical" evidence="7">
    <location>
        <begin position="100"/>
        <end position="129"/>
    </location>
</feature>
<evidence type="ECO:0000256" key="6">
    <source>
        <dbReference type="ARBA" id="ARBA00023136"/>
    </source>
</evidence>
<comment type="subcellular location">
    <subcellularLocation>
        <location evidence="1 7">Cell inner membrane</location>
        <topology evidence="1 7">Multi-pass membrane protein</topology>
    </subcellularLocation>
</comment>
<name>A0AAW9RT31_9HYPH</name>
<feature type="transmembrane region" description="Helical" evidence="7">
    <location>
        <begin position="285"/>
        <end position="308"/>
    </location>
</feature>
<feature type="transmembrane region" description="Helical" evidence="7">
    <location>
        <begin position="407"/>
        <end position="428"/>
    </location>
</feature>
<evidence type="ECO:0000259" key="8">
    <source>
        <dbReference type="Pfam" id="PF06808"/>
    </source>
</evidence>
<keyword evidence="5 7" id="KW-1133">Transmembrane helix</keyword>
<evidence type="ECO:0000256" key="1">
    <source>
        <dbReference type="ARBA" id="ARBA00004429"/>
    </source>
</evidence>
<keyword evidence="4 7" id="KW-0812">Transmembrane</keyword>
<feature type="transmembrane region" description="Helical" evidence="7">
    <location>
        <begin position="62"/>
        <end position="80"/>
    </location>
</feature>
<keyword evidence="2" id="KW-1003">Cell membrane</keyword>
<evidence type="ECO:0000256" key="3">
    <source>
        <dbReference type="ARBA" id="ARBA00022519"/>
    </source>
</evidence>
<sequence>MANELLAPVGFAALFALMVLQVPIGIAMAIVGFAGYATVVGFGPAMSVLASAPIRTASDPALALLPLFILMGVAAFRSGISARLFDAGLKTLGHWRGGLALSTIAASAGFAAICGSSAAGAATMTRIALKPMRDSGYDEGVAAATIAVGGTLGILIPPSVALAVFGILTEQDIGRLFVAGLVPGILAVVMHMGVIAIISRVSPESLPQGARFGWRDRLAAYAKIWPIVLIFLLVLGGMYYGYFTPTEAAAMGAIFTLAIGVLRGQLPIREIGGALVETCRTSASIFLILIGAVMFGYFLAVTGAPHMIAGWIGTLDLPPLVILALILFGYLILGCFLDSLAMIVLTVPIIFPIIQHLGFDPIWFGVLVVITIELGLITPPVGLNVFVIKSMETSLPLGAIYRGVLPFVGMEILRLALLTAFPWLVLALPNSMR</sequence>
<keyword evidence="10" id="KW-1185">Reference proteome</keyword>
<feature type="transmembrane region" description="Helical" evidence="7">
    <location>
        <begin position="141"/>
        <end position="167"/>
    </location>
</feature>
<dbReference type="Proteomes" id="UP001378188">
    <property type="component" value="Unassembled WGS sequence"/>
</dbReference>
<evidence type="ECO:0000256" key="5">
    <source>
        <dbReference type="ARBA" id="ARBA00022989"/>
    </source>
</evidence>
<feature type="transmembrane region" description="Helical" evidence="7">
    <location>
        <begin position="218"/>
        <end position="242"/>
    </location>
</feature>
<dbReference type="AlphaFoldDB" id="A0AAW9RT31"/>